<evidence type="ECO:0000313" key="13">
    <source>
        <dbReference type="Proteomes" id="UP000431913"/>
    </source>
</evidence>
<feature type="domain" description="ABC3 transporter permease C-terminal" evidence="8">
    <location>
        <begin position="335"/>
        <end position="484"/>
    </location>
</feature>
<dbReference type="RefSeq" id="WP_088125778.1">
    <property type="nucleotide sequence ID" value="NZ_DBFXFE010000042.1"/>
</dbReference>
<dbReference type="GO" id="GO:0005886">
    <property type="term" value="C:plasma membrane"/>
    <property type="evidence" value="ECO:0007669"/>
    <property type="project" value="UniProtKB-SubCell"/>
</dbReference>
<dbReference type="GO" id="GO:0022857">
    <property type="term" value="F:transmembrane transporter activity"/>
    <property type="evidence" value="ECO:0007669"/>
    <property type="project" value="TreeGrafter"/>
</dbReference>
<protein>
    <submittedName>
        <fullName evidence="10">ABC transporter permease</fullName>
    </submittedName>
    <submittedName>
        <fullName evidence="11">FtsX-like permease family protein</fullName>
    </submittedName>
</protein>
<evidence type="ECO:0000256" key="5">
    <source>
        <dbReference type="ARBA" id="ARBA00023136"/>
    </source>
</evidence>
<keyword evidence="2" id="KW-1003">Cell membrane</keyword>
<gene>
    <name evidence="10" type="ORF">FYJ76_02210</name>
    <name evidence="12" type="ORF">GMD52_02775</name>
    <name evidence="11" type="ORF">GMD59_08935</name>
</gene>
<dbReference type="EMBL" id="VUNJ01000002">
    <property type="protein sequence ID" value="MST90760.1"/>
    <property type="molecule type" value="Genomic_DNA"/>
</dbReference>
<dbReference type="EMBL" id="WMZR01000003">
    <property type="protein sequence ID" value="MTS50464.1"/>
    <property type="molecule type" value="Genomic_DNA"/>
</dbReference>
<feature type="transmembrane region" description="Helical" evidence="7">
    <location>
        <begin position="453"/>
        <end position="474"/>
    </location>
</feature>
<keyword evidence="4 7" id="KW-1133">Transmembrane helix</keyword>
<organism evidence="10 13">
    <name type="scientific">Ruthenibacterium lactatiformans</name>
    <dbReference type="NCBI Taxonomy" id="1550024"/>
    <lineage>
        <taxon>Bacteria</taxon>
        <taxon>Bacillati</taxon>
        <taxon>Bacillota</taxon>
        <taxon>Clostridia</taxon>
        <taxon>Eubacteriales</taxon>
        <taxon>Oscillospiraceae</taxon>
        <taxon>Ruthenibacterium</taxon>
    </lineage>
</organism>
<feature type="transmembrane region" description="Helical" evidence="7">
    <location>
        <begin position="377"/>
        <end position="405"/>
    </location>
</feature>
<dbReference type="PANTHER" id="PTHR30572:SF4">
    <property type="entry name" value="ABC TRANSPORTER PERMEASE YTRF"/>
    <property type="match status" value="1"/>
</dbReference>
<evidence type="ECO:0000256" key="6">
    <source>
        <dbReference type="ARBA" id="ARBA00038076"/>
    </source>
</evidence>
<evidence type="ECO:0000256" key="4">
    <source>
        <dbReference type="ARBA" id="ARBA00022989"/>
    </source>
</evidence>
<dbReference type="Proteomes" id="UP000431913">
    <property type="component" value="Unassembled WGS sequence"/>
</dbReference>
<evidence type="ECO:0000259" key="8">
    <source>
        <dbReference type="Pfam" id="PF02687"/>
    </source>
</evidence>
<comment type="similarity">
    <text evidence="6">Belongs to the ABC-4 integral membrane protein family.</text>
</comment>
<dbReference type="Pfam" id="PF12704">
    <property type="entry name" value="MacB_PCD"/>
    <property type="match status" value="1"/>
</dbReference>
<dbReference type="PANTHER" id="PTHR30572">
    <property type="entry name" value="MEMBRANE COMPONENT OF TRANSPORTER-RELATED"/>
    <property type="match status" value="1"/>
</dbReference>
<evidence type="ECO:0000313" key="12">
    <source>
        <dbReference type="EMBL" id="MTS50464.1"/>
    </source>
</evidence>
<dbReference type="InterPro" id="IPR025857">
    <property type="entry name" value="MacB_PCD"/>
</dbReference>
<dbReference type="EMBL" id="WMZU01000012">
    <property type="protein sequence ID" value="MTS27412.1"/>
    <property type="molecule type" value="Genomic_DNA"/>
</dbReference>
<evidence type="ECO:0000256" key="7">
    <source>
        <dbReference type="SAM" id="Phobius"/>
    </source>
</evidence>
<evidence type="ECO:0000313" key="14">
    <source>
        <dbReference type="Proteomes" id="UP000449193"/>
    </source>
</evidence>
<feature type="transmembrane region" description="Helical" evidence="7">
    <location>
        <begin position="21"/>
        <end position="46"/>
    </location>
</feature>
<keyword evidence="5 7" id="KW-0472">Membrane</keyword>
<dbReference type="InterPro" id="IPR050250">
    <property type="entry name" value="Macrolide_Exporter_MacB"/>
</dbReference>
<name>A0A6I3QJ17_9FIRM</name>
<reference evidence="14 15" key="1">
    <citation type="journal article" date="2019" name="Nat. Med.">
        <title>A library of human gut bacterial isolates paired with longitudinal multiomics data enables mechanistic microbiome research.</title>
        <authorList>
            <person name="Poyet M."/>
            <person name="Groussin M."/>
            <person name="Gibbons S.M."/>
            <person name="Avila-Pacheco J."/>
            <person name="Jiang X."/>
            <person name="Kearney S.M."/>
            <person name="Perrotta A.R."/>
            <person name="Berdy B."/>
            <person name="Zhao S."/>
            <person name="Lieberman T.D."/>
            <person name="Swanson P.K."/>
            <person name="Smith M."/>
            <person name="Roesemann S."/>
            <person name="Alexander J.E."/>
            <person name="Rich S.A."/>
            <person name="Livny J."/>
            <person name="Vlamakis H."/>
            <person name="Clish C."/>
            <person name="Bullock K."/>
            <person name="Deik A."/>
            <person name="Scott J."/>
            <person name="Pierce K.A."/>
            <person name="Xavier R.J."/>
            <person name="Alm E.J."/>
        </authorList>
    </citation>
    <scope>NUCLEOTIDE SEQUENCE [LARGE SCALE GENOMIC DNA]</scope>
    <source>
        <strain evidence="11 15">BIOML-A4</strain>
        <strain evidence="12 14">BIOML-A7</strain>
    </source>
</reference>
<dbReference type="Pfam" id="PF02687">
    <property type="entry name" value="FtsX"/>
    <property type="match status" value="1"/>
</dbReference>
<evidence type="ECO:0000313" key="10">
    <source>
        <dbReference type="EMBL" id="MST90760.1"/>
    </source>
</evidence>
<evidence type="ECO:0000256" key="1">
    <source>
        <dbReference type="ARBA" id="ARBA00004651"/>
    </source>
</evidence>
<sequence length="492" mass="54195">MTMKISDLLKLSTDNLRRRKGRTALTVIGVVVGTCAIVVMISLGIATNRRTDEMLSTWSDLTQIQVFSYSENPDTPALDDKMVAQFKEMENVVAATPLYNFQSMNANVVAGKKDRYSMYMYNAVGMDVDAIEPMGIELVSGSYLTGQSLGRNKIPVLVGEDTAYQFEDTKKSYRNPDRYRWKETDENGNVIKQPFFDITKETLTMQMIYEYDDQGNPKMREYELVVVGVMKTDYSKRGTEGIIMNIADMKRLEEEYKKLSKNSGMGGGSVVMYGGSSGTKVKGYDQVYVKVDDVNHVGAVEQMIKDIGYQTSSMTQYREDMQKQVASGQMMLGGLAAVSLLVAALNIANTMTMAIYERTKEIGVMKVLGCKLSKIRQMFLIESGTIGFIGGVIGCLFSVLISFVLNNFTVWMQAITGWLMSIGVQVNFDASSFDVGALFGMGGMGGIGNISDIPAWLLLMALIFATVVGLLSGIAPANRAVKISALEAIRHE</sequence>
<evidence type="ECO:0000313" key="15">
    <source>
        <dbReference type="Proteomes" id="UP000472755"/>
    </source>
</evidence>
<evidence type="ECO:0000259" key="9">
    <source>
        <dbReference type="Pfam" id="PF12704"/>
    </source>
</evidence>
<comment type="caution">
    <text evidence="10">The sequence shown here is derived from an EMBL/GenBank/DDBJ whole genome shotgun (WGS) entry which is preliminary data.</text>
</comment>
<dbReference type="Proteomes" id="UP000472755">
    <property type="component" value="Unassembled WGS sequence"/>
</dbReference>
<evidence type="ECO:0000256" key="3">
    <source>
        <dbReference type="ARBA" id="ARBA00022692"/>
    </source>
</evidence>
<accession>A0A6I3QJ17</accession>
<reference evidence="10 13" key="2">
    <citation type="submission" date="2019-08" db="EMBL/GenBank/DDBJ databases">
        <title>In-depth cultivation of the pig gut microbiome towards novel bacterial diversity and tailored functional studies.</title>
        <authorList>
            <person name="Wylensek D."/>
            <person name="Hitch T.C.A."/>
            <person name="Clavel T."/>
        </authorList>
    </citation>
    <scope>NUCLEOTIDE SEQUENCE [LARGE SCALE GENOMIC DNA]</scope>
    <source>
        <strain evidence="10 13">WCA3-601-WT-6J</strain>
    </source>
</reference>
<evidence type="ECO:0000313" key="11">
    <source>
        <dbReference type="EMBL" id="MTS27412.1"/>
    </source>
</evidence>
<proteinExistence type="inferred from homology"/>
<feature type="transmembrane region" description="Helical" evidence="7">
    <location>
        <begin position="330"/>
        <end position="356"/>
    </location>
</feature>
<feature type="domain" description="MacB-like periplasmic core" evidence="9">
    <location>
        <begin position="23"/>
        <end position="166"/>
    </location>
</feature>
<dbReference type="Proteomes" id="UP000449193">
    <property type="component" value="Unassembled WGS sequence"/>
</dbReference>
<dbReference type="AlphaFoldDB" id="A0A6I3QJ17"/>
<keyword evidence="3 7" id="KW-0812">Transmembrane</keyword>
<evidence type="ECO:0000256" key="2">
    <source>
        <dbReference type="ARBA" id="ARBA00022475"/>
    </source>
</evidence>
<comment type="subcellular location">
    <subcellularLocation>
        <location evidence="1">Cell membrane</location>
        <topology evidence="1">Multi-pass membrane protein</topology>
    </subcellularLocation>
</comment>
<dbReference type="InterPro" id="IPR003838">
    <property type="entry name" value="ABC3_permease_C"/>
</dbReference>